<evidence type="ECO:0000313" key="2">
    <source>
        <dbReference type="Proteomes" id="UP001602245"/>
    </source>
</evidence>
<keyword evidence="2" id="KW-1185">Reference proteome</keyword>
<gene>
    <name evidence="1" type="ORF">ACFY35_14765</name>
</gene>
<dbReference type="Proteomes" id="UP001602245">
    <property type="component" value="Unassembled WGS sequence"/>
</dbReference>
<organism evidence="1 2">
    <name type="scientific">Paractinoplanes globisporus</name>
    <dbReference type="NCBI Taxonomy" id="113565"/>
    <lineage>
        <taxon>Bacteria</taxon>
        <taxon>Bacillati</taxon>
        <taxon>Actinomycetota</taxon>
        <taxon>Actinomycetes</taxon>
        <taxon>Micromonosporales</taxon>
        <taxon>Micromonosporaceae</taxon>
        <taxon>Paractinoplanes</taxon>
    </lineage>
</organism>
<dbReference type="RefSeq" id="WP_020510304.1">
    <property type="nucleotide sequence ID" value="NZ_JBIAZU010000002.1"/>
</dbReference>
<proteinExistence type="predicted"/>
<sequence length="155" mass="16616">MSTNTPWQSFETRLGTAADAVDAVVARIRDAHVAGNGRRADALRADEAQLRTRLRELRAAGRGAWERHGAGLDRDLDRLRTETAVAAARLDTELAADPGTFTAAAGAELAARRAQIDVLATSTGAIDALKTGLRRAMAELDDGADLVRHNHRRTP</sequence>
<name>A0ABW6WBL2_9ACTN</name>
<accession>A0ABW6WBL2</accession>
<evidence type="ECO:0000313" key="1">
    <source>
        <dbReference type="EMBL" id="MFF5290705.1"/>
    </source>
</evidence>
<comment type="caution">
    <text evidence="1">The sequence shown here is derived from an EMBL/GenBank/DDBJ whole genome shotgun (WGS) entry which is preliminary data.</text>
</comment>
<reference evidence="1 2" key="1">
    <citation type="submission" date="2024-10" db="EMBL/GenBank/DDBJ databases">
        <title>The Natural Products Discovery Center: Release of the First 8490 Sequenced Strains for Exploring Actinobacteria Biosynthetic Diversity.</title>
        <authorList>
            <person name="Kalkreuter E."/>
            <person name="Kautsar S.A."/>
            <person name="Yang D."/>
            <person name="Bader C.D."/>
            <person name="Teijaro C.N."/>
            <person name="Fluegel L."/>
            <person name="Davis C.M."/>
            <person name="Simpson J.R."/>
            <person name="Lauterbach L."/>
            <person name="Steele A.D."/>
            <person name="Gui C."/>
            <person name="Meng S."/>
            <person name="Li G."/>
            <person name="Viehrig K."/>
            <person name="Ye F."/>
            <person name="Su P."/>
            <person name="Kiefer A.F."/>
            <person name="Nichols A."/>
            <person name="Cepeda A.J."/>
            <person name="Yan W."/>
            <person name="Fan B."/>
            <person name="Jiang Y."/>
            <person name="Adhikari A."/>
            <person name="Zheng C.-J."/>
            <person name="Schuster L."/>
            <person name="Cowan T.M."/>
            <person name="Smanski M.J."/>
            <person name="Chevrette M.G."/>
            <person name="De Carvalho L.P.S."/>
            <person name="Shen B."/>
        </authorList>
    </citation>
    <scope>NUCLEOTIDE SEQUENCE [LARGE SCALE GENOMIC DNA]</scope>
    <source>
        <strain evidence="1 2">NPDC000087</strain>
    </source>
</reference>
<protein>
    <submittedName>
        <fullName evidence="1">Uncharacterized protein</fullName>
    </submittedName>
</protein>
<dbReference type="EMBL" id="JBIAZU010000002">
    <property type="protein sequence ID" value="MFF5290705.1"/>
    <property type="molecule type" value="Genomic_DNA"/>
</dbReference>